<dbReference type="eggNOG" id="ENOG502RCV0">
    <property type="taxonomic scope" value="Eukaryota"/>
</dbReference>
<dbReference type="Pfam" id="PF13805">
    <property type="entry name" value="Pil1"/>
    <property type="match status" value="1"/>
</dbReference>
<feature type="compositionally biased region" description="Low complexity" evidence="1">
    <location>
        <begin position="259"/>
        <end position="273"/>
    </location>
</feature>
<name>S9X8P9_SCHCR</name>
<dbReference type="RefSeq" id="XP_013022045.1">
    <property type="nucleotide sequence ID" value="XM_013166591.1"/>
</dbReference>
<dbReference type="STRING" id="653667.S9X8P9"/>
<gene>
    <name evidence="2" type="ORF">SPOG_04592</name>
</gene>
<dbReference type="PANTHER" id="PTHR31962:SF8">
    <property type="entry name" value="MEIOTIC EXPRESSION UP-REGULATED PROTEIN 14"/>
    <property type="match status" value="1"/>
</dbReference>
<proteinExistence type="predicted"/>
<dbReference type="OMA" id="MTRQKFK"/>
<keyword evidence="3" id="KW-1185">Reference proteome</keyword>
<sequence length="324" mass="36506">MQRRESLRENGLVKGLHKGGFSISKLKELSHTEDSKRSHRMIKSGKSSVDAYRQAGKGLGQFGGYLSDWGSRTRSLSINDISDKLGVLVSELGDSELEFVKQFDESRLKLKGIRDMEDSIAPSRAHRQRLVASIEKEEEKDPLSPRLIDLQNQLVRTEAENLVGEMQLDNKIREVMKSSFQQMMDAFQIRAQKQMTLGYYARLLVDMINDDVVYPGDNPAAYNKKNAAEVMHQCMDSMTRLLAPLSIEERKFDDTPMKSSSSSLQLSESNPSPTVENEQNVLQVKNVPSQSFTSNAEAYKAQLLSTIAEEQKQKELQAKSTVLL</sequence>
<dbReference type="HOGENOM" id="CLU_046464_2_1_1"/>
<reference evidence="2 3" key="1">
    <citation type="journal article" date="2011" name="Science">
        <title>Comparative functional genomics of the fission yeasts.</title>
        <authorList>
            <person name="Rhind N."/>
            <person name="Chen Z."/>
            <person name="Yassour M."/>
            <person name="Thompson D.A."/>
            <person name="Haas B.J."/>
            <person name="Habib N."/>
            <person name="Wapinski I."/>
            <person name="Roy S."/>
            <person name="Lin M.F."/>
            <person name="Heiman D.I."/>
            <person name="Young S.K."/>
            <person name="Furuya K."/>
            <person name="Guo Y."/>
            <person name="Pidoux A."/>
            <person name="Chen H.M."/>
            <person name="Robbertse B."/>
            <person name="Goldberg J.M."/>
            <person name="Aoki K."/>
            <person name="Bayne E.H."/>
            <person name="Berlin A.M."/>
            <person name="Desjardins C.A."/>
            <person name="Dobbs E."/>
            <person name="Dukaj L."/>
            <person name="Fan L."/>
            <person name="FitzGerald M.G."/>
            <person name="French C."/>
            <person name="Gujja S."/>
            <person name="Hansen K."/>
            <person name="Keifenheim D."/>
            <person name="Levin J.Z."/>
            <person name="Mosher R.A."/>
            <person name="Mueller C.A."/>
            <person name="Pfiffner J."/>
            <person name="Priest M."/>
            <person name="Russ C."/>
            <person name="Smialowska A."/>
            <person name="Swoboda P."/>
            <person name="Sykes S.M."/>
            <person name="Vaughn M."/>
            <person name="Vengrova S."/>
            <person name="Yoder R."/>
            <person name="Zeng Q."/>
            <person name="Allshire R."/>
            <person name="Baulcombe D."/>
            <person name="Birren B.W."/>
            <person name="Brown W."/>
            <person name="Ekwall K."/>
            <person name="Kellis M."/>
            <person name="Leatherwood J."/>
            <person name="Levin H."/>
            <person name="Margalit H."/>
            <person name="Martienssen R."/>
            <person name="Nieduszynski C.A."/>
            <person name="Spatafora J.W."/>
            <person name="Friedman N."/>
            <person name="Dalgaard J.Z."/>
            <person name="Baumann P."/>
            <person name="Niki H."/>
            <person name="Regev A."/>
            <person name="Nusbaum C."/>
        </authorList>
    </citation>
    <scope>NUCLEOTIDE SEQUENCE [LARGE SCALE GENOMIC DNA]</scope>
    <source>
        <strain evidence="3">OY26 / ATCC MYA-4695 / CBS 11777 / NBRC 106824 / NRRL Y48691</strain>
    </source>
</reference>
<evidence type="ECO:0000313" key="3">
    <source>
        <dbReference type="Proteomes" id="UP000015464"/>
    </source>
</evidence>
<dbReference type="GO" id="GO:0036286">
    <property type="term" value="C:eisosome filament"/>
    <property type="evidence" value="ECO:0007669"/>
    <property type="project" value="TreeGrafter"/>
</dbReference>
<dbReference type="Gene3D" id="1.20.1270.60">
    <property type="entry name" value="Arfaptin homology (AH) domain/BAR domain"/>
    <property type="match status" value="1"/>
</dbReference>
<protein>
    <submittedName>
        <fullName evidence="2">Sporulation protein Meu14</fullName>
    </submittedName>
</protein>
<dbReference type="InterPro" id="IPR028245">
    <property type="entry name" value="PIL1/LSP1"/>
</dbReference>
<dbReference type="OrthoDB" id="5599269at2759"/>
<dbReference type="GO" id="GO:0031322">
    <property type="term" value="P:ascospore-type prospore-specific spindle pole body remodeling"/>
    <property type="evidence" value="ECO:0007669"/>
    <property type="project" value="EnsemblFungi"/>
</dbReference>
<dbReference type="GO" id="GO:0008289">
    <property type="term" value="F:lipid binding"/>
    <property type="evidence" value="ECO:0007669"/>
    <property type="project" value="TreeGrafter"/>
</dbReference>
<dbReference type="GeneID" id="25038905"/>
<evidence type="ECO:0000256" key="1">
    <source>
        <dbReference type="SAM" id="MobiDB-lite"/>
    </source>
</evidence>
<dbReference type="GO" id="GO:0070056">
    <property type="term" value="C:prospore membrane leading edge"/>
    <property type="evidence" value="ECO:0007669"/>
    <property type="project" value="EnsemblFungi"/>
</dbReference>
<dbReference type="GO" id="GO:0005886">
    <property type="term" value="C:plasma membrane"/>
    <property type="evidence" value="ECO:0007669"/>
    <property type="project" value="TreeGrafter"/>
</dbReference>
<dbReference type="GO" id="GO:0070941">
    <property type="term" value="P:eisosome assembly"/>
    <property type="evidence" value="ECO:0007669"/>
    <property type="project" value="TreeGrafter"/>
</dbReference>
<evidence type="ECO:0000313" key="2">
    <source>
        <dbReference type="EMBL" id="EPY53532.1"/>
    </source>
</evidence>
<dbReference type="InterPro" id="IPR027267">
    <property type="entry name" value="AH/BAR_dom_sf"/>
</dbReference>
<dbReference type="GO" id="GO:0006897">
    <property type="term" value="P:endocytosis"/>
    <property type="evidence" value="ECO:0007669"/>
    <property type="project" value="TreeGrafter"/>
</dbReference>
<dbReference type="Proteomes" id="UP000015464">
    <property type="component" value="Unassembled WGS sequence"/>
</dbReference>
<accession>S9X8P9</accession>
<dbReference type="EMBL" id="KE546988">
    <property type="protein sequence ID" value="EPY53532.1"/>
    <property type="molecule type" value="Genomic_DNA"/>
</dbReference>
<dbReference type="GO" id="GO:0035974">
    <property type="term" value="C:meiotic spindle pole body"/>
    <property type="evidence" value="ECO:0007669"/>
    <property type="project" value="EnsemblFungi"/>
</dbReference>
<feature type="region of interest" description="Disordered" evidence="1">
    <location>
        <begin position="253"/>
        <end position="278"/>
    </location>
</feature>
<dbReference type="AlphaFoldDB" id="S9X8P9"/>
<organism evidence="2 3">
    <name type="scientific">Schizosaccharomyces cryophilus (strain OY26 / ATCC MYA-4695 / CBS 11777 / NBRC 106824 / NRRL Y48691)</name>
    <name type="common">Fission yeast</name>
    <dbReference type="NCBI Taxonomy" id="653667"/>
    <lineage>
        <taxon>Eukaryota</taxon>
        <taxon>Fungi</taxon>
        <taxon>Dikarya</taxon>
        <taxon>Ascomycota</taxon>
        <taxon>Taphrinomycotina</taxon>
        <taxon>Schizosaccharomycetes</taxon>
        <taxon>Schizosaccharomycetales</taxon>
        <taxon>Schizosaccharomycetaceae</taxon>
        <taxon>Schizosaccharomyces</taxon>
    </lineage>
</organism>
<dbReference type="GO" id="GO:0070057">
    <property type="term" value="C:prospore membrane spindle pole body attachment site"/>
    <property type="evidence" value="ECO:0007669"/>
    <property type="project" value="EnsemblFungi"/>
</dbReference>
<dbReference type="PANTHER" id="PTHR31962">
    <property type="entry name" value="SPHINGOLIPID LONG CHAIN BASE-RESPONSIVE PROTEIN PIL1"/>
    <property type="match status" value="1"/>
</dbReference>